<dbReference type="Pfam" id="PF00149">
    <property type="entry name" value="Metallophos"/>
    <property type="match status" value="1"/>
</dbReference>
<dbReference type="PANTHER" id="PTHR14795">
    <property type="entry name" value="HELICASE RELATED"/>
    <property type="match status" value="1"/>
</dbReference>
<keyword evidence="1" id="KW-1133">Transmembrane helix</keyword>
<dbReference type="SUPFAM" id="SSF56300">
    <property type="entry name" value="Metallo-dependent phosphatases"/>
    <property type="match status" value="1"/>
</dbReference>
<evidence type="ECO:0000256" key="1">
    <source>
        <dbReference type="SAM" id="Phobius"/>
    </source>
</evidence>
<evidence type="ECO:0000313" key="6">
    <source>
        <dbReference type="EMBL" id="KMZ68759.1"/>
    </source>
</evidence>
<evidence type="ECO:0000259" key="3">
    <source>
        <dbReference type="Pfam" id="PF00149"/>
    </source>
</evidence>
<dbReference type="PANTHER" id="PTHR14795:SF0">
    <property type="entry name" value="TRANSMEMBRANE PROTEIN 62"/>
    <property type="match status" value="1"/>
</dbReference>
<keyword evidence="7" id="KW-1185">Reference proteome</keyword>
<dbReference type="Proteomes" id="UP000036987">
    <property type="component" value="Unassembled WGS sequence"/>
</dbReference>
<name>A0A0K9PIG9_ZOSMR</name>
<keyword evidence="2" id="KW-0732">Signal</keyword>
<feature type="transmembrane region" description="Helical" evidence="1">
    <location>
        <begin position="703"/>
        <end position="723"/>
    </location>
</feature>
<comment type="caution">
    <text evidence="6">The sequence shown here is derived from an EMBL/GenBank/DDBJ whole genome shotgun (WGS) entry which is preliminary data.</text>
</comment>
<evidence type="ECO:0000259" key="5">
    <source>
        <dbReference type="Pfam" id="PF24394"/>
    </source>
</evidence>
<sequence length="729" mass="83671">MAGGKFILLLHILQLLSLLTFSPRPSSAEGTRSMIDLDGGPDSVAWVVQVSDLHFSVFHPERARHFNDLIGPTLSIVNPSLVLVTGDLTDGKSKDLSTMKSNEEEWVEYRNVMEETIRRSGLQKRIFYDLRGNHDKFGVSKIDSSYDFFKNYSINSGLNRKGNVHSVTLKNGKWKHLFVGFDATMDIGLRGPTNIFGHPSDDLLTSLDLELSQWDSVSDFKNNKLTKIAFGHFTISFSAPAESGRSLKDVFLNHSLSAYLCGHLHSMFGKNLKRRHVKSSDIFQLNIHQEGATATTPTNSSSYKNCSAEYHFAEEFWEWEMGDWRKRRAFRIIAIDNGHVSYLDMDLKKKINTIILPLFPLDSRFMQRISSGRDYFCELPKKNSTYQTVRALVFSKIKINTVIVRMFDSSSGKLDLVMDSTMKNKQTGNQNRGNLYSTIWNWRAFSDPSPDRYWMQIEAVDVYGTSTFSEVRPFSINGLTSKVRWTWNEFRVMGIQWTPLYYIIIRATLLIMYSLVLIPRVFLFISDVYNFNTIQFFNGRRTVGFLIFLAFLEFPKLTYVWHGTLVYLLFLTFFSWISGNIFTETGVLGYLSLNGWSVGGAAYLGVPDIIVVVIPHLCFVVIPSLLIMSGLAAEKVSSRIRYLEFSGKKHDGDRLRHYNNGEKIKKKRPHRIFRMFLMLLCLLVLSIHFRLCRIIWKSYEVNPLVHSPVYCLTIPVLLVYTLFITSKVS</sequence>
<dbReference type="InterPro" id="IPR056230">
    <property type="entry name" value="TMEM62_C"/>
</dbReference>
<dbReference type="OMA" id="VEWQTYH"/>
<dbReference type="OrthoDB" id="27234at2759"/>
<feature type="chain" id="PRO_5005527737" evidence="2">
    <location>
        <begin position="29"/>
        <end position="729"/>
    </location>
</feature>
<accession>A0A0K9PIG9</accession>
<feature type="domain" description="TMEM62 Ig-like" evidence="4">
    <location>
        <begin position="351"/>
        <end position="479"/>
    </location>
</feature>
<dbReference type="GO" id="GO:0016787">
    <property type="term" value="F:hydrolase activity"/>
    <property type="evidence" value="ECO:0007669"/>
    <property type="project" value="InterPro"/>
</dbReference>
<feature type="domain" description="TMEM62 C-terminal" evidence="5">
    <location>
        <begin position="502"/>
        <end position="708"/>
    </location>
</feature>
<keyword evidence="1" id="KW-0472">Membrane</keyword>
<feature type="transmembrane region" description="Helical" evidence="1">
    <location>
        <begin position="537"/>
        <end position="554"/>
    </location>
</feature>
<dbReference type="EMBL" id="LFYR01000811">
    <property type="protein sequence ID" value="KMZ68759.1"/>
    <property type="molecule type" value="Genomic_DNA"/>
</dbReference>
<dbReference type="InterPro" id="IPR004843">
    <property type="entry name" value="Calcineurin-like_PHP"/>
</dbReference>
<feature type="transmembrane region" description="Helical" evidence="1">
    <location>
        <begin position="672"/>
        <end position="691"/>
    </location>
</feature>
<dbReference type="Pfam" id="PF24394">
    <property type="entry name" value="TMEM62_C"/>
    <property type="match status" value="1"/>
</dbReference>
<evidence type="ECO:0000259" key="4">
    <source>
        <dbReference type="Pfam" id="PF24384"/>
    </source>
</evidence>
<feature type="transmembrane region" description="Helical" evidence="1">
    <location>
        <begin position="560"/>
        <end position="578"/>
    </location>
</feature>
<evidence type="ECO:0000313" key="7">
    <source>
        <dbReference type="Proteomes" id="UP000036987"/>
    </source>
</evidence>
<dbReference type="InterPro" id="IPR029052">
    <property type="entry name" value="Metallo-depent_PP-like"/>
</dbReference>
<gene>
    <name evidence="6" type="ORF">ZOSMA_22G00480</name>
</gene>
<dbReference type="Gene3D" id="3.60.21.10">
    <property type="match status" value="1"/>
</dbReference>
<dbReference type="AlphaFoldDB" id="A0A0K9PIG9"/>
<proteinExistence type="predicted"/>
<organism evidence="6 7">
    <name type="scientific">Zostera marina</name>
    <name type="common">Eelgrass</name>
    <dbReference type="NCBI Taxonomy" id="29655"/>
    <lineage>
        <taxon>Eukaryota</taxon>
        <taxon>Viridiplantae</taxon>
        <taxon>Streptophyta</taxon>
        <taxon>Embryophyta</taxon>
        <taxon>Tracheophyta</taxon>
        <taxon>Spermatophyta</taxon>
        <taxon>Magnoliopsida</taxon>
        <taxon>Liliopsida</taxon>
        <taxon>Zosteraceae</taxon>
        <taxon>Zostera</taxon>
    </lineage>
</organism>
<feature type="signal peptide" evidence="2">
    <location>
        <begin position="1"/>
        <end position="28"/>
    </location>
</feature>
<reference evidence="7" key="1">
    <citation type="journal article" date="2016" name="Nature">
        <title>The genome of the seagrass Zostera marina reveals angiosperm adaptation to the sea.</title>
        <authorList>
            <person name="Olsen J.L."/>
            <person name="Rouze P."/>
            <person name="Verhelst B."/>
            <person name="Lin Y.-C."/>
            <person name="Bayer T."/>
            <person name="Collen J."/>
            <person name="Dattolo E."/>
            <person name="De Paoli E."/>
            <person name="Dittami S."/>
            <person name="Maumus F."/>
            <person name="Michel G."/>
            <person name="Kersting A."/>
            <person name="Lauritano C."/>
            <person name="Lohaus R."/>
            <person name="Toepel M."/>
            <person name="Tonon T."/>
            <person name="Vanneste K."/>
            <person name="Amirebrahimi M."/>
            <person name="Brakel J."/>
            <person name="Bostroem C."/>
            <person name="Chovatia M."/>
            <person name="Grimwood J."/>
            <person name="Jenkins J.W."/>
            <person name="Jueterbock A."/>
            <person name="Mraz A."/>
            <person name="Stam W.T."/>
            <person name="Tice H."/>
            <person name="Bornberg-Bauer E."/>
            <person name="Green P.J."/>
            <person name="Pearson G.A."/>
            <person name="Procaccini G."/>
            <person name="Duarte C.M."/>
            <person name="Schmutz J."/>
            <person name="Reusch T.B.H."/>
            <person name="Van de Peer Y."/>
        </authorList>
    </citation>
    <scope>NUCLEOTIDE SEQUENCE [LARGE SCALE GENOMIC DNA]</scope>
    <source>
        <strain evidence="7">cv. Finnish</strain>
    </source>
</reference>
<feature type="transmembrane region" description="Helical" evidence="1">
    <location>
        <begin position="609"/>
        <end position="633"/>
    </location>
</feature>
<dbReference type="STRING" id="29655.A0A0K9PIG9"/>
<feature type="transmembrane region" description="Helical" evidence="1">
    <location>
        <begin position="500"/>
        <end position="525"/>
    </location>
</feature>
<keyword evidence="1 6" id="KW-0812">Transmembrane</keyword>
<dbReference type="InterPro" id="IPR056229">
    <property type="entry name" value="Ig_TMM62"/>
</dbReference>
<dbReference type="Pfam" id="PF24384">
    <property type="entry name" value="Ig_TMM62"/>
    <property type="match status" value="1"/>
</dbReference>
<feature type="transmembrane region" description="Helical" evidence="1">
    <location>
        <begin position="585"/>
        <end position="603"/>
    </location>
</feature>
<evidence type="ECO:0000256" key="2">
    <source>
        <dbReference type="SAM" id="SignalP"/>
    </source>
</evidence>
<feature type="domain" description="Calcineurin-like phosphoesterase" evidence="3">
    <location>
        <begin position="47"/>
        <end position="266"/>
    </location>
</feature>
<protein>
    <submittedName>
        <fullName evidence="6">Transmembrane protein</fullName>
    </submittedName>
</protein>